<feature type="domain" description="NAD(P)-binding" evidence="1">
    <location>
        <begin position="12"/>
        <end position="328"/>
    </location>
</feature>
<comment type="caution">
    <text evidence="2">The sequence shown here is derived from an EMBL/GenBank/DDBJ whole genome shotgun (WGS) entry which is preliminary data.</text>
</comment>
<dbReference type="NCBIfam" id="TIGR02622">
    <property type="entry name" value="CDP_4_6_dhtase"/>
    <property type="match status" value="1"/>
</dbReference>
<gene>
    <name evidence="2" type="primary">rfbG</name>
    <name evidence="2" type="ORF">E5672_03715</name>
</gene>
<dbReference type="Pfam" id="PF16363">
    <property type="entry name" value="GDP_Man_Dehyd"/>
    <property type="match status" value="1"/>
</dbReference>
<keyword evidence="2" id="KW-0456">Lyase</keyword>
<dbReference type="Gene3D" id="3.40.50.720">
    <property type="entry name" value="NAD(P)-binding Rossmann-like Domain"/>
    <property type="match status" value="1"/>
</dbReference>
<dbReference type="EC" id="4.2.1.45" evidence="2"/>
<accession>A0A4U0ZS38</accession>
<dbReference type="GO" id="GO:0047733">
    <property type="term" value="F:CDP-glucose 4,6-dehydratase activity"/>
    <property type="evidence" value="ECO:0007669"/>
    <property type="project" value="UniProtKB-EC"/>
</dbReference>
<dbReference type="PANTHER" id="PTHR43000">
    <property type="entry name" value="DTDP-D-GLUCOSE 4,6-DEHYDRATASE-RELATED"/>
    <property type="match status" value="1"/>
</dbReference>
<keyword evidence="3" id="KW-1185">Reference proteome</keyword>
<dbReference type="InterPro" id="IPR036291">
    <property type="entry name" value="NAD(P)-bd_dom_sf"/>
</dbReference>
<evidence type="ECO:0000313" key="3">
    <source>
        <dbReference type="Proteomes" id="UP000305471"/>
    </source>
</evidence>
<dbReference type="RefSeq" id="WP_136780957.1">
    <property type="nucleotide sequence ID" value="NZ_SWCO01000001.1"/>
</dbReference>
<dbReference type="InterPro" id="IPR016040">
    <property type="entry name" value="NAD(P)-bd_dom"/>
</dbReference>
<reference evidence="2 3" key="1">
    <citation type="submission" date="2019-04" db="EMBL/GenBank/DDBJ databases">
        <title>Alteromonas portus sp. nov., an alginate lyase-excreting marine bacterium.</title>
        <authorList>
            <person name="Huang H."/>
            <person name="Mo K."/>
            <person name="Bao S."/>
        </authorList>
    </citation>
    <scope>NUCLEOTIDE SEQUENCE [LARGE SCALE GENOMIC DNA]</scope>
    <source>
        <strain evidence="2 3">HB161718</strain>
    </source>
</reference>
<dbReference type="Proteomes" id="UP000305471">
    <property type="component" value="Unassembled WGS sequence"/>
</dbReference>
<dbReference type="EMBL" id="SWCO01000001">
    <property type="protein sequence ID" value="TKB05201.1"/>
    <property type="molecule type" value="Genomic_DNA"/>
</dbReference>
<dbReference type="SUPFAM" id="SSF51735">
    <property type="entry name" value="NAD(P)-binding Rossmann-fold domains"/>
    <property type="match status" value="1"/>
</dbReference>
<evidence type="ECO:0000313" key="2">
    <source>
        <dbReference type="EMBL" id="TKB05201.1"/>
    </source>
</evidence>
<dbReference type="Gene3D" id="3.90.25.10">
    <property type="entry name" value="UDP-galactose 4-epimerase, domain 1"/>
    <property type="match status" value="1"/>
</dbReference>
<dbReference type="AlphaFoldDB" id="A0A4U0ZS38"/>
<dbReference type="InterPro" id="IPR013445">
    <property type="entry name" value="CDP_4_6_deHydtase"/>
</dbReference>
<evidence type="ECO:0000259" key="1">
    <source>
        <dbReference type="Pfam" id="PF16363"/>
    </source>
</evidence>
<name>A0A4U0ZS38_9ALTE</name>
<organism evidence="2 3">
    <name type="scientific">Alteromonas portus</name>
    <dbReference type="NCBI Taxonomy" id="2565549"/>
    <lineage>
        <taxon>Bacteria</taxon>
        <taxon>Pseudomonadati</taxon>
        <taxon>Pseudomonadota</taxon>
        <taxon>Gammaproteobacteria</taxon>
        <taxon>Alteromonadales</taxon>
        <taxon>Alteromonadaceae</taxon>
        <taxon>Alteromonas/Salinimonas group</taxon>
        <taxon>Alteromonas</taxon>
    </lineage>
</organism>
<sequence>MGIEVFSGKRVLITGHTGFKGTWLTAWLHSVGAKICGISKDIPTSPSMFEILNLEKDIEHHLFDICESKRLNEVVRTFNPDFIFHLAAQALVSVSYEDPIDTIKTNVVGTASILQCLTEFQGNCTAIIITSDKCYENVEWEWGYKETDRLGGKDIYSGSKGAAEIILHAYIESFLKNKTNIKIASARAGNVIGGGDWAKDRIVPDCIKSWLNNVPVTIRCPDATRPWQHVLEPLSGYLALAIALSEDTQSPSKLNHQAFNFGPRNEQNKTVLELISELANRWGIEDQSDAFSIVDRTPFHEAGLLKLNCDKAMFHLSWQPNLEYEECIDFVSDWYVEHYQKESNMRDFTLLQIMRYQEYANKRAIAWAQK</sequence>
<proteinExistence type="predicted"/>
<protein>
    <submittedName>
        <fullName evidence="2">CDP-glucose 4,6-dehydratase</fullName>
        <ecNumber evidence="2">4.2.1.45</ecNumber>
    </submittedName>
</protein>
<dbReference type="OrthoDB" id="9779041at2"/>